<dbReference type="NCBIfam" id="TIGR00099">
    <property type="entry name" value="Cof-subfamily"/>
    <property type="match status" value="1"/>
</dbReference>
<evidence type="ECO:0000313" key="2">
    <source>
        <dbReference type="Proteomes" id="UP000325516"/>
    </source>
</evidence>
<dbReference type="Pfam" id="PF08282">
    <property type="entry name" value="Hydrolase_3"/>
    <property type="match status" value="1"/>
</dbReference>
<dbReference type="InterPro" id="IPR023214">
    <property type="entry name" value="HAD_sf"/>
</dbReference>
<dbReference type="AlphaFoldDB" id="A0A5J6L002"/>
<dbReference type="RefSeq" id="WP_150923475.1">
    <property type="nucleotide sequence ID" value="NZ_CP044232.1"/>
</dbReference>
<dbReference type="SFLD" id="SFLDS00003">
    <property type="entry name" value="Haloacid_Dehalogenase"/>
    <property type="match status" value="1"/>
</dbReference>
<accession>A0A5J6L002</accession>
<dbReference type="EMBL" id="CP044232">
    <property type="protein sequence ID" value="QEW01823.1"/>
    <property type="molecule type" value="Genomic_DNA"/>
</dbReference>
<dbReference type="GO" id="GO:0016791">
    <property type="term" value="F:phosphatase activity"/>
    <property type="evidence" value="ECO:0007669"/>
    <property type="project" value="TreeGrafter"/>
</dbReference>
<dbReference type="PANTHER" id="PTHR10000">
    <property type="entry name" value="PHOSPHOSERINE PHOSPHATASE"/>
    <property type="match status" value="1"/>
</dbReference>
<dbReference type="NCBIfam" id="TIGR01484">
    <property type="entry name" value="HAD-SF-IIB"/>
    <property type="match status" value="1"/>
</dbReference>
<dbReference type="InterPro" id="IPR006379">
    <property type="entry name" value="HAD-SF_hydro_IIB"/>
</dbReference>
<dbReference type="PANTHER" id="PTHR10000:SF53">
    <property type="entry name" value="5-AMINO-6-(5-PHOSPHO-D-RIBITYLAMINO)URACIL PHOSPHATASE YBJI-RELATED"/>
    <property type="match status" value="1"/>
</dbReference>
<gene>
    <name evidence="1" type="ORF">F6J85_01055</name>
</gene>
<dbReference type="CDD" id="cd07518">
    <property type="entry name" value="HAD_YbiV-Like"/>
    <property type="match status" value="1"/>
</dbReference>
<sequence>MSSADPRLLDTPPREGLDIRLVAVDMDGTLLDGEGRLPPGFDAVLEHMLARGIVFTPASGRQYATLRREFGASADDMAFIAENGTIVMRGGVELSSDVIDSAFVQRVLARLREVATRHDIGVVVCGKRSAYIERRDRAFVAEAERYYAELVQVDDLTRVYDDVLKVAVYAFDSAEDSVYPELGDIASSHQVVVSGRHWVDVMNSDVNKGTALRRLQETLGITREQTVAFGDYLNDLELLDAAAWSYAMANAHDDVAARARFRAPSNTEYGVVTVLRELLGG</sequence>
<keyword evidence="2" id="KW-1185">Reference proteome</keyword>
<dbReference type="Gene3D" id="3.30.1240.10">
    <property type="match status" value="1"/>
</dbReference>
<name>A0A5J6L002_9MICO</name>
<dbReference type="InterPro" id="IPR000150">
    <property type="entry name" value="Cof"/>
</dbReference>
<dbReference type="Gene3D" id="3.40.50.1000">
    <property type="entry name" value="HAD superfamily/HAD-like"/>
    <property type="match status" value="1"/>
</dbReference>
<dbReference type="SFLD" id="SFLDG01140">
    <property type="entry name" value="C2.B:_Phosphomannomutase_and_P"/>
    <property type="match status" value="1"/>
</dbReference>
<dbReference type="SUPFAM" id="SSF56784">
    <property type="entry name" value="HAD-like"/>
    <property type="match status" value="1"/>
</dbReference>
<dbReference type="KEGG" id="mlz:F6J85_01055"/>
<reference evidence="2" key="1">
    <citation type="submission" date="2019-09" db="EMBL/GenBank/DDBJ databases">
        <title>Mumia zhuanghuii sp. nov. isolated from the intestinal contents of plateau pika (Ochotona curzoniae) in the Qinghai-Tibet plateau of China.</title>
        <authorList>
            <person name="Tian Z."/>
        </authorList>
    </citation>
    <scope>NUCLEOTIDE SEQUENCE [LARGE SCALE GENOMIC DNA]</scope>
    <source>
        <strain evidence="2">L-031</strain>
    </source>
</reference>
<keyword evidence="1" id="KW-0378">Hydrolase</keyword>
<dbReference type="GO" id="GO:0000287">
    <property type="term" value="F:magnesium ion binding"/>
    <property type="evidence" value="ECO:0007669"/>
    <property type="project" value="TreeGrafter"/>
</dbReference>
<proteinExistence type="predicted"/>
<organism evidence="1 2">
    <name type="scientific">Microbacterium lushaniae</name>
    <dbReference type="NCBI Taxonomy" id="2614639"/>
    <lineage>
        <taxon>Bacteria</taxon>
        <taxon>Bacillati</taxon>
        <taxon>Actinomycetota</taxon>
        <taxon>Actinomycetes</taxon>
        <taxon>Micrococcales</taxon>
        <taxon>Microbacteriaceae</taxon>
        <taxon>Microbacterium</taxon>
    </lineage>
</organism>
<dbReference type="InterPro" id="IPR036412">
    <property type="entry name" value="HAD-like_sf"/>
</dbReference>
<protein>
    <submittedName>
        <fullName evidence="1">HAD family hydrolase</fullName>
    </submittedName>
</protein>
<evidence type="ECO:0000313" key="1">
    <source>
        <dbReference type="EMBL" id="QEW01823.1"/>
    </source>
</evidence>
<dbReference type="Proteomes" id="UP000325516">
    <property type="component" value="Chromosome"/>
</dbReference>
<dbReference type="GO" id="GO:0005829">
    <property type="term" value="C:cytosol"/>
    <property type="evidence" value="ECO:0007669"/>
    <property type="project" value="TreeGrafter"/>
</dbReference>